<proteinExistence type="predicted"/>
<protein>
    <submittedName>
        <fullName evidence="2">Uncharacterized protein</fullName>
    </submittedName>
</protein>
<evidence type="ECO:0000313" key="2">
    <source>
        <dbReference type="EMBL" id="AFK89010.1"/>
    </source>
</evidence>
<keyword evidence="2" id="KW-0614">Plasmid</keyword>
<dbReference type="AlphaFoldDB" id="I3W083"/>
<accession>I3W083</accession>
<organism evidence="2">
    <name type="scientific">Acetobacter pasteurianus</name>
    <name type="common">Acetobacter turbidans</name>
    <dbReference type="NCBI Taxonomy" id="438"/>
    <lineage>
        <taxon>Bacteria</taxon>
        <taxon>Pseudomonadati</taxon>
        <taxon>Pseudomonadota</taxon>
        <taxon>Alphaproteobacteria</taxon>
        <taxon>Acetobacterales</taxon>
        <taxon>Acetobacteraceae</taxon>
        <taxon>Acetobacter</taxon>
    </lineage>
</organism>
<keyword evidence="1" id="KW-0472">Membrane</keyword>
<sequence length="53" mass="5757">MSKNRQQHTHEKRSETPLSLVILILCACGVIPLVWAIGTAFAHSVVGNSPFTP</sequence>
<dbReference type="EMBL" id="JQ418523">
    <property type="protein sequence ID" value="AFK89010.1"/>
    <property type="molecule type" value="Genomic_DNA"/>
</dbReference>
<keyword evidence="1" id="KW-0812">Transmembrane</keyword>
<dbReference type="PROSITE" id="PS51257">
    <property type="entry name" value="PROKAR_LIPOPROTEIN"/>
    <property type="match status" value="1"/>
</dbReference>
<reference evidence="2" key="1">
    <citation type="submission" date="2012-01" db="EMBL/GenBank/DDBJ databases">
        <authorList>
            <person name="Summers A.O."/>
            <person name="Wireman J."/>
        </authorList>
    </citation>
    <scope>NUCLEOTIDE SEQUENCE</scope>
    <source>
        <strain evidence="2">AC2-58</strain>
        <plasmid evidence="2">pAC258-29</plasmid>
    </source>
</reference>
<feature type="transmembrane region" description="Helical" evidence="1">
    <location>
        <begin position="20"/>
        <end position="46"/>
    </location>
</feature>
<name>I3W083_ACEPA</name>
<geneLocation type="plasmid" evidence="2">
    <name>pAC258-29</name>
</geneLocation>
<evidence type="ECO:0000256" key="1">
    <source>
        <dbReference type="SAM" id="Phobius"/>
    </source>
</evidence>
<keyword evidence="1" id="KW-1133">Transmembrane helix</keyword>